<dbReference type="Pfam" id="PF00004">
    <property type="entry name" value="AAA"/>
    <property type="match status" value="1"/>
</dbReference>
<dbReference type="Gene3D" id="1.10.1780.10">
    <property type="entry name" value="Clp, N-terminal domain"/>
    <property type="match status" value="1"/>
</dbReference>
<dbReference type="PANTHER" id="PTHR11638:SF111">
    <property type="entry name" value="ATP-DEPENDENT CLP PROTEASE ATP-BINDING SUBUNIT CLPA"/>
    <property type="match status" value="1"/>
</dbReference>
<dbReference type="InterPro" id="IPR050130">
    <property type="entry name" value="ClpA_ClpB"/>
</dbReference>
<evidence type="ECO:0000256" key="4">
    <source>
        <dbReference type="ARBA" id="ARBA00023186"/>
    </source>
</evidence>
<dbReference type="AlphaFoldDB" id="A0A2H0BSP5"/>
<dbReference type="SUPFAM" id="SSF81923">
    <property type="entry name" value="Double Clp-N motif"/>
    <property type="match status" value="1"/>
</dbReference>
<keyword evidence="9" id="KW-0378">Hydrolase</keyword>
<dbReference type="Pfam" id="PF02861">
    <property type="entry name" value="Clp_N"/>
    <property type="match status" value="1"/>
</dbReference>
<dbReference type="Pfam" id="PF10431">
    <property type="entry name" value="ClpB_D2-small"/>
    <property type="match status" value="1"/>
</dbReference>
<dbReference type="Gene3D" id="3.40.50.300">
    <property type="entry name" value="P-loop containing nucleotide triphosphate hydrolases"/>
    <property type="match status" value="2"/>
</dbReference>
<feature type="region of interest" description="Disordered" evidence="6">
    <location>
        <begin position="160"/>
        <end position="187"/>
    </location>
</feature>
<keyword evidence="3 9" id="KW-0067">ATP-binding</keyword>
<keyword evidence="9" id="KW-0645">Protease</keyword>
<proteinExistence type="predicted"/>
<dbReference type="InterPro" id="IPR001270">
    <property type="entry name" value="ClpA/B"/>
</dbReference>
<dbReference type="GO" id="GO:0008233">
    <property type="term" value="F:peptidase activity"/>
    <property type="evidence" value="ECO:0007669"/>
    <property type="project" value="UniProtKB-KW"/>
</dbReference>
<evidence type="ECO:0000313" key="9">
    <source>
        <dbReference type="EMBL" id="PIP60559.1"/>
    </source>
</evidence>
<keyword evidence="1 5" id="KW-0677">Repeat</keyword>
<dbReference type="Gene3D" id="4.10.860.10">
    <property type="entry name" value="UVR domain"/>
    <property type="match status" value="1"/>
</dbReference>
<evidence type="ECO:0000256" key="5">
    <source>
        <dbReference type="PROSITE-ProRule" id="PRU01251"/>
    </source>
</evidence>
<dbReference type="GO" id="GO:0005524">
    <property type="term" value="F:ATP binding"/>
    <property type="evidence" value="ECO:0007669"/>
    <property type="project" value="UniProtKB-KW"/>
</dbReference>
<dbReference type="InterPro" id="IPR003959">
    <property type="entry name" value="ATPase_AAA_core"/>
</dbReference>
<dbReference type="InterPro" id="IPR041546">
    <property type="entry name" value="ClpA/ClpB_AAA_lid"/>
</dbReference>
<keyword evidence="4" id="KW-0143">Chaperone</keyword>
<accession>A0A2H0BSP5</accession>
<dbReference type="PRINTS" id="PR00300">
    <property type="entry name" value="CLPPROTEASEA"/>
</dbReference>
<dbReference type="InterPro" id="IPR003593">
    <property type="entry name" value="AAA+_ATPase"/>
</dbReference>
<dbReference type="InterPro" id="IPR027417">
    <property type="entry name" value="P-loop_NTPase"/>
</dbReference>
<dbReference type="GO" id="GO:0034605">
    <property type="term" value="P:cellular response to heat"/>
    <property type="evidence" value="ECO:0007669"/>
    <property type="project" value="TreeGrafter"/>
</dbReference>
<evidence type="ECO:0000256" key="1">
    <source>
        <dbReference type="ARBA" id="ARBA00022737"/>
    </source>
</evidence>
<dbReference type="CDD" id="cd00009">
    <property type="entry name" value="AAA"/>
    <property type="match status" value="1"/>
</dbReference>
<dbReference type="InterPro" id="IPR004176">
    <property type="entry name" value="Clp_R_N"/>
</dbReference>
<dbReference type="GO" id="GO:0005737">
    <property type="term" value="C:cytoplasm"/>
    <property type="evidence" value="ECO:0007669"/>
    <property type="project" value="TreeGrafter"/>
</dbReference>
<dbReference type="SMART" id="SM00382">
    <property type="entry name" value="AAA"/>
    <property type="match status" value="2"/>
</dbReference>
<feature type="domain" description="Clp R" evidence="8">
    <location>
        <begin position="9"/>
        <end position="151"/>
    </location>
</feature>
<evidence type="ECO:0000256" key="2">
    <source>
        <dbReference type="ARBA" id="ARBA00022741"/>
    </source>
</evidence>
<dbReference type="Proteomes" id="UP000231581">
    <property type="component" value="Unassembled WGS sequence"/>
</dbReference>
<dbReference type="GO" id="GO:0006355">
    <property type="term" value="P:regulation of DNA-templated transcription"/>
    <property type="evidence" value="ECO:0007669"/>
    <property type="project" value="InterPro"/>
</dbReference>
<dbReference type="InterPro" id="IPR018368">
    <property type="entry name" value="ClpA/B_CS1"/>
</dbReference>
<comment type="caution">
    <text evidence="9">The sequence shown here is derived from an EMBL/GenBank/DDBJ whole genome shotgun (WGS) entry which is preliminary data.</text>
</comment>
<dbReference type="InterPro" id="IPR019489">
    <property type="entry name" value="Clp_ATPase_C"/>
</dbReference>
<dbReference type="InterPro" id="IPR002078">
    <property type="entry name" value="Sigma_54_int"/>
</dbReference>
<evidence type="ECO:0000256" key="6">
    <source>
        <dbReference type="SAM" id="MobiDB-lite"/>
    </source>
</evidence>
<dbReference type="Pfam" id="PF17871">
    <property type="entry name" value="AAA_lid_9"/>
    <property type="match status" value="1"/>
</dbReference>
<evidence type="ECO:0000259" key="8">
    <source>
        <dbReference type="PROSITE" id="PS51903"/>
    </source>
</evidence>
<dbReference type="PROSITE" id="PS50045">
    <property type="entry name" value="SIGMA54_INTERACT_4"/>
    <property type="match status" value="1"/>
</dbReference>
<evidence type="ECO:0000256" key="3">
    <source>
        <dbReference type="ARBA" id="ARBA00022840"/>
    </source>
</evidence>
<dbReference type="Gene3D" id="1.10.8.60">
    <property type="match status" value="2"/>
</dbReference>
<dbReference type="InterPro" id="IPR036628">
    <property type="entry name" value="Clp_N_dom_sf"/>
</dbReference>
<name>A0A2H0BSP5_9BACT</name>
<dbReference type="PROSITE" id="PS51903">
    <property type="entry name" value="CLP_R"/>
    <property type="match status" value="1"/>
</dbReference>
<reference evidence="9 10" key="1">
    <citation type="submission" date="2017-09" db="EMBL/GenBank/DDBJ databases">
        <title>Depth-based differentiation of microbial function through sediment-hosted aquifers and enrichment of novel symbionts in the deep terrestrial subsurface.</title>
        <authorList>
            <person name="Probst A.J."/>
            <person name="Ladd B."/>
            <person name="Jarett J.K."/>
            <person name="Geller-Mcgrath D.E."/>
            <person name="Sieber C.M."/>
            <person name="Emerson J.B."/>
            <person name="Anantharaman K."/>
            <person name="Thomas B.C."/>
            <person name="Malmstrom R."/>
            <person name="Stieglmeier M."/>
            <person name="Klingl A."/>
            <person name="Woyke T."/>
            <person name="Ryan C.M."/>
            <person name="Banfield J.F."/>
        </authorList>
    </citation>
    <scope>NUCLEOTIDE SEQUENCE [LARGE SCALE GENOMIC DNA]</scope>
    <source>
        <strain evidence="9">CG22_combo_CG10-13_8_21_14_all_47_17</strain>
    </source>
</reference>
<dbReference type="PANTHER" id="PTHR11638">
    <property type="entry name" value="ATP-DEPENDENT CLP PROTEASE"/>
    <property type="match status" value="1"/>
</dbReference>
<protein>
    <submittedName>
        <fullName evidence="9">ATP-dependent Clp protease ATP-binding subunit ClpC</fullName>
    </submittedName>
</protein>
<dbReference type="PROSITE" id="PS00870">
    <property type="entry name" value="CLPAB_1"/>
    <property type="match status" value="1"/>
</dbReference>
<evidence type="ECO:0000259" key="7">
    <source>
        <dbReference type="PROSITE" id="PS50045"/>
    </source>
</evidence>
<organism evidence="9 10">
    <name type="scientific">Candidatus Uhrbacteria bacterium CG22_combo_CG10-13_8_21_14_all_47_17</name>
    <dbReference type="NCBI Taxonomy" id="1975041"/>
    <lineage>
        <taxon>Bacteria</taxon>
        <taxon>Candidatus Uhriibacteriota</taxon>
    </lineage>
</organism>
<dbReference type="FunFam" id="3.40.50.300:FF:000025">
    <property type="entry name" value="ATP-dependent Clp protease subunit"/>
    <property type="match status" value="1"/>
</dbReference>
<dbReference type="SMART" id="SM01086">
    <property type="entry name" value="ClpB_D2-small"/>
    <property type="match status" value="1"/>
</dbReference>
<dbReference type="CDD" id="cd19499">
    <property type="entry name" value="RecA-like_ClpB_Hsp104-like"/>
    <property type="match status" value="1"/>
</dbReference>
<evidence type="ECO:0000313" key="10">
    <source>
        <dbReference type="Proteomes" id="UP000231581"/>
    </source>
</evidence>
<sequence length="831" mass="92540">MSILEPDLIARFTSHLKEALQKALSFAIGSGRDVVEPGDLLVGLLSEKGSIAAEILSKSQIQLTDAQDHFRGKPAVQEPGAPIAPDLSPTVKRLLEKCILTAHLHEHKYVGTEHLLQAMIDLPTNEVQTFLEEHGMDLEYAREQVKQVLKSTLRFPDLLQQGEEEDPSRNMSAPSAPDAARQRPARERKVRALDAFARELTAPDIVATLDPVIGREEETSRLVEVLCRRTKNNPILLGEPGVGKTAIVEGLAQLLASGEVPDGLQGKRIYAIDLALMVAGTMYRGEFESRLKQLVEEVKNDPDILLFIDEIHNLVGAGSTSGSLDAANMLKPALARGEIRCIGATTWAEYKKHIEPDAALERRYQSISVSEPSAELTRKMLEGLKSRYEDHHGIRYTKEALDAAVSLSERHLADRFFPDKAIDVLDEAAALVSSTRRSDETMERARALEIAITATRESKEQAVEAGNMDDAAQALEDEERLLQEKNVLEEASRATRKRERAEIGIEYIAKVISRHARVPLRSILSEERERLRDLEANLLGRIFGQNAAVQGVSDTVRKARLGLSDPRRPRASFLFVGPSGVGKTELATSLAKELFGKEDALIKLDMSEFAEGHAVSKLLGSPAGYVGYREQSRLIDTIRKHPHSVLLFDEFEKAHPDVQHLLLQVLEDGKMSDATGRPVSFRHAYIVLTSNVGSEYVNQSHIGFTQEASPAAFETHVREQLKERFRPELLNRIDRIAVFQPLDKTALKEIIRKELTVIFERLSETQRVAVSAGDDVLEWLLSQEMNVEEGARAARRIIERDILSLLGEELVKHPKKRRGTLKVSKDKLRVT</sequence>
<dbReference type="GO" id="GO:0006508">
    <property type="term" value="P:proteolysis"/>
    <property type="evidence" value="ECO:0007669"/>
    <property type="project" value="UniProtKB-KW"/>
</dbReference>
<dbReference type="SUPFAM" id="SSF52540">
    <property type="entry name" value="P-loop containing nucleoside triphosphate hydrolases"/>
    <property type="match status" value="2"/>
</dbReference>
<gene>
    <name evidence="9" type="ORF">COX00_02400</name>
</gene>
<keyword evidence="2" id="KW-0547">Nucleotide-binding</keyword>
<dbReference type="GO" id="GO:0016887">
    <property type="term" value="F:ATP hydrolysis activity"/>
    <property type="evidence" value="ECO:0007669"/>
    <property type="project" value="InterPro"/>
</dbReference>
<dbReference type="Pfam" id="PF07724">
    <property type="entry name" value="AAA_2"/>
    <property type="match status" value="1"/>
</dbReference>
<feature type="domain" description="Sigma-54 factor interaction" evidence="7">
    <location>
        <begin position="542"/>
        <end position="741"/>
    </location>
</feature>
<dbReference type="EMBL" id="PCSZ01000050">
    <property type="protein sequence ID" value="PIP60559.1"/>
    <property type="molecule type" value="Genomic_DNA"/>
</dbReference>